<evidence type="ECO:0000256" key="3">
    <source>
        <dbReference type="ARBA" id="ARBA00022821"/>
    </source>
</evidence>
<evidence type="ECO:0000259" key="6">
    <source>
        <dbReference type="Pfam" id="PF23559"/>
    </source>
</evidence>
<dbReference type="InterPro" id="IPR042197">
    <property type="entry name" value="Apaf_helical"/>
</dbReference>
<dbReference type="PRINTS" id="PR00364">
    <property type="entry name" value="DISEASERSIST"/>
</dbReference>
<evidence type="ECO:0000256" key="1">
    <source>
        <dbReference type="ARBA" id="ARBA00022737"/>
    </source>
</evidence>
<gene>
    <name evidence="8" type="ORF">F3Y22_tig00110020pilonHSYRG00511</name>
</gene>
<dbReference type="InterPro" id="IPR036388">
    <property type="entry name" value="WH-like_DNA-bd_sf"/>
</dbReference>
<dbReference type="Pfam" id="PF18052">
    <property type="entry name" value="Rx_N"/>
    <property type="match status" value="1"/>
</dbReference>
<dbReference type="CDD" id="cd14798">
    <property type="entry name" value="RX-CC_like"/>
    <property type="match status" value="1"/>
</dbReference>
<dbReference type="GO" id="GO:0098542">
    <property type="term" value="P:defense response to other organism"/>
    <property type="evidence" value="ECO:0007669"/>
    <property type="project" value="TreeGrafter"/>
</dbReference>
<dbReference type="InterPro" id="IPR027417">
    <property type="entry name" value="P-loop_NTPase"/>
</dbReference>
<dbReference type="InterPro" id="IPR041118">
    <property type="entry name" value="Rx_N"/>
</dbReference>
<dbReference type="Pfam" id="PF23559">
    <property type="entry name" value="WHD_DRP"/>
    <property type="match status" value="1"/>
</dbReference>
<proteinExistence type="predicted"/>
<dbReference type="InterPro" id="IPR058922">
    <property type="entry name" value="WHD_DRP"/>
</dbReference>
<keyword evidence="2" id="KW-0547">Nucleotide-binding</keyword>
<sequence>MAAEAIVSLAVERISDLLIHEALFLKGVKEQVESLKDELKRMQCFLEDVDLRPEQDKRLRNRVSEIRDLAHDAEDVIDSFILKGIHLHQGDFHGVVKRFTSIFTKPFHQHKIGVQIKAIQTKLKSICETLPAYEISGDGAGSSSVSSMQQRLRKTFSHVEQEDIVSLEVSTKDVVAQLMTEEDRLHAVVSIVGMGGIGKTTLARKVYNHVDVKWRFDCLAWVSISQQCKPREVLHDVLMKIQPGGESIDKLNENQMIRSLSDVLKEKRYLVVFDDVWRNEQWDILKPAFPRGKKGSKILFTTRNKDVALHADPYNSPIELPLLSDDESWNLLSRKAFPRNQMNSTVCSKEFEKLGREMVKKCGGLPLAIVVLGGLLATKQTQGQWEMVHRNILQGPLKGFQSQGHPYGAVNAILALSYNDLPYHLKPCFLYLGHYPEDWEISKKELIRLWIAEGFISPSLESREMLMEDVGEQIFEELMNRSLVQLSRRDYTGTNVKTCRLHDLLRDLCIDKAREENFLEIVQPPWTESDESDVTLAKSMLRRISIHPTKRYVCLKGEHKKLRSLLLFQNEELIELHISKCQNFKFLRVLTVVANAFVEWHVSSEIGNLHHLRYLRLYGDTIMFPRAIRRLKSLHTLYLQYDIGIAIPDVVFELERLRHIVLRCRFGVGDEPCMRPRLIPKNIETLEYIGVDEELIKNKSLQRSRNLQSLGLIFERAEDVKPILLSLMELQRLASLYIKFKRGLTPSYPELEPLSQCHRLSKLKLDGKIKDPQGSHHVLKFLPPSIIKLNLSDCWMSQDPMVVLEKLPCLRILRLRSHAYEGSKMICSANGFPQLDSLELQHLYYLKEWEIEEGAMPHLRSLCLEGTSNLKKIPEGLKYITTLQELKLTGLFGMAERIEGIDGREGEDFYKVRHIPHIQINHGQGQSQDTSSTR</sequence>
<protein>
    <submittedName>
        <fullName evidence="8">Disease resistance protein RPP8</fullName>
    </submittedName>
</protein>
<feature type="domain" description="Disease resistance protein winged helix" evidence="6">
    <location>
        <begin position="435"/>
        <end position="509"/>
    </location>
</feature>
<dbReference type="FunFam" id="1.10.10.10:FF:000322">
    <property type="entry name" value="Probable disease resistance protein At1g63360"/>
    <property type="match status" value="1"/>
</dbReference>
<feature type="domain" description="Disease resistance N-terminal" evidence="5">
    <location>
        <begin position="6"/>
        <end position="88"/>
    </location>
</feature>
<name>A0A6A3BN71_HIBSY</name>
<dbReference type="Pfam" id="PF00931">
    <property type="entry name" value="NB-ARC"/>
    <property type="match status" value="1"/>
</dbReference>
<evidence type="ECO:0000259" key="5">
    <source>
        <dbReference type="Pfam" id="PF18052"/>
    </source>
</evidence>
<dbReference type="Gene3D" id="3.80.10.10">
    <property type="entry name" value="Ribonuclease Inhibitor"/>
    <property type="match status" value="2"/>
</dbReference>
<dbReference type="AlphaFoldDB" id="A0A6A3BN71"/>
<dbReference type="PANTHER" id="PTHR23155:SF1193">
    <property type="entry name" value="DISEASE RESISTANCE PROTEIN RPP13-RELATED"/>
    <property type="match status" value="1"/>
</dbReference>
<dbReference type="SUPFAM" id="SSF52058">
    <property type="entry name" value="L domain-like"/>
    <property type="match status" value="1"/>
</dbReference>
<dbReference type="InterPro" id="IPR002182">
    <property type="entry name" value="NB-ARC"/>
</dbReference>
<dbReference type="Gene3D" id="1.10.10.10">
    <property type="entry name" value="Winged helix-like DNA-binding domain superfamily/Winged helix DNA-binding domain"/>
    <property type="match status" value="1"/>
</dbReference>
<evidence type="ECO:0000259" key="4">
    <source>
        <dbReference type="Pfam" id="PF00931"/>
    </source>
</evidence>
<evidence type="ECO:0000313" key="9">
    <source>
        <dbReference type="Proteomes" id="UP000436088"/>
    </source>
</evidence>
<dbReference type="Gene3D" id="1.20.5.4130">
    <property type="match status" value="1"/>
</dbReference>
<organism evidence="8 9">
    <name type="scientific">Hibiscus syriacus</name>
    <name type="common">Rose of Sharon</name>
    <dbReference type="NCBI Taxonomy" id="106335"/>
    <lineage>
        <taxon>Eukaryota</taxon>
        <taxon>Viridiplantae</taxon>
        <taxon>Streptophyta</taxon>
        <taxon>Embryophyta</taxon>
        <taxon>Tracheophyta</taxon>
        <taxon>Spermatophyta</taxon>
        <taxon>Magnoliopsida</taxon>
        <taxon>eudicotyledons</taxon>
        <taxon>Gunneridae</taxon>
        <taxon>Pentapetalae</taxon>
        <taxon>rosids</taxon>
        <taxon>malvids</taxon>
        <taxon>Malvales</taxon>
        <taxon>Malvaceae</taxon>
        <taxon>Malvoideae</taxon>
        <taxon>Hibiscus</taxon>
    </lineage>
</organism>
<feature type="domain" description="NB-ARC" evidence="4">
    <location>
        <begin position="172"/>
        <end position="340"/>
    </location>
</feature>
<dbReference type="Proteomes" id="UP000436088">
    <property type="component" value="Unassembled WGS sequence"/>
</dbReference>
<keyword evidence="1" id="KW-0677">Repeat</keyword>
<dbReference type="Pfam" id="PF23598">
    <property type="entry name" value="LRR_14"/>
    <property type="match status" value="1"/>
</dbReference>
<dbReference type="SUPFAM" id="SSF52540">
    <property type="entry name" value="P-loop containing nucleoside triphosphate hydrolases"/>
    <property type="match status" value="1"/>
</dbReference>
<dbReference type="FunFam" id="3.40.50.300:FF:001091">
    <property type="entry name" value="Probable disease resistance protein At1g61300"/>
    <property type="match status" value="1"/>
</dbReference>
<feature type="domain" description="Disease resistance R13L4/SHOC-2-like LRR" evidence="7">
    <location>
        <begin position="561"/>
        <end position="887"/>
    </location>
</feature>
<dbReference type="EMBL" id="VEPZ02000817">
    <property type="protein sequence ID" value="KAE8718053.1"/>
    <property type="molecule type" value="Genomic_DNA"/>
</dbReference>
<evidence type="ECO:0000256" key="2">
    <source>
        <dbReference type="ARBA" id="ARBA00022741"/>
    </source>
</evidence>
<dbReference type="InterPro" id="IPR044974">
    <property type="entry name" value="Disease_R_plants"/>
</dbReference>
<dbReference type="GO" id="GO:0043531">
    <property type="term" value="F:ADP binding"/>
    <property type="evidence" value="ECO:0007669"/>
    <property type="project" value="InterPro"/>
</dbReference>
<accession>A0A6A3BN71</accession>
<dbReference type="Gene3D" id="1.10.8.430">
    <property type="entry name" value="Helical domain of apoptotic protease-activating factors"/>
    <property type="match status" value="1"/>
</dbReference>
<comment type="caution">
    <text evidence="8">The sequence shown here is derived from an EMBL/GenBank/DDBJ whole genome shotgun (WGS) entry which is preliminary data.</text>
</comment>
<reference evidence="8" key="1">
    <citation type="submission" date="2019-09" db="EMBL/GenBank/DDBJ databases">
        <title>Draft genome information of white flower Hibiscus syriacus.</title>
        <authorList>
            <person name="Kim Y.-M."/>
        </authorList>
    </citation>
    <scope>NUCLEOTIDE SEQUENCE [LARGE SCALE GENOMIC DNA]</scope>
    <source>
        <strain evidence="8">YM2019G1</strain>
    </source>
</reference>
<dbReference type="Gene3D" id="3.40.50.300">
    <property type="entry name" value="P-loop containing nucleotide triphosphate hydrolases"/>
    <property type="match status" value="1"/>
</dbReference>
<keyword evidence="3" id="KW-0611">Plant defense</keyword>
<dbReference type="PANTHER" id="PTHR23155">
    <property type="entry name" value="DISEASE RESISTANCE PROTEIN RP"/>
    <property type="match status" value="1"/>
</dbReference>
<dbReference type="FunFam" id="1.10.8.430:FF:000003">
    <property type="entry name" value="Probable disease resistance protein At5g66910"/>
    <property type="match status" value="1"/>
</dbReference>
<dbReference type="InterPro" id="IPR038005">
    <property type="entry name" value="RX-like_CC"/>
</dbReference>
<evidence type="ECO:0000259" key="7">
    <source>
        <dbReference type="Pfam" id="PF23598"/>
    </source>
</evidence>
<dbReference type="InterPro" id="IPR032675">
    <property type="entry name" value="LRR_dom_sf"/>
</dbReference>
<evidence type="ECO:0000313" key="8">
    <source>
        <dbReference type="EMBL" id="KAE8718053.1"/>
    </source>
</evidence>
<keyword evidence="9" id="KW-1185">Reference proteome</keyword>
<dbReference type="InterPro" id="IPR055414">
    <property type="entry name" value="LRR_R13L4/SHOC2-like"/>
</dbReference>